<dbReference type="EMBL" id="CADEPI010000002">
    <property type="protein sequence ID" value="CAB3360106.1"/>
    <property type="molecule type" value="Genomic_DNA"/>
</dbReference>
<keyword evidence="4" id="KW-0732">Signal</keyword>
<dbReference type="GO" id="GO:0016787">
    <property type="term" value="F:hydrolase activity"/>
    <property type="evidence" value="ECO:0007669"/>
    <property type="project" value="UniProtKB-KW"/>
</dbReference>
<sequence>MIGAAVGAVLLCLIQVYQVHSYVAAVVEFSPTGVDGPVVPPLTVANNLYRYEEFVQEAKKSFADIIVFPEYGLTTTFPSNNRTMALEFGQVVPQKSDNGNPCEDDNQSIEYETVRRLSCMARDNRIYLVANLIERDDKQGAGTMLYNTNVAFDSSGIVVSRYRKYNLFGEFALNTTTESDISIFEAFGARFGMVTCFDLMFQHPAVTLVRKYGITDLIFPTAWIHELPFLTGPQAQASFAYGNHVNILASEYNVPEEGHSGSAIILGRNPNGEYIATITQEITSMLLVATVPTDTNGPSNNKQENGIIKGQGKSKGLRMNKNLLFTEDKLEDYTAVPLPKNSLDSSIEACNNNFCCLLTFSINKMDIFNFHYQLMVFDGVRTHMEGRYETEMQVCALVACSDDTKAGCSKPPSDSSYSSVTEFNKISIQATFKSNVTLPNTLNSQTLLPFQLSDYNFNVNQQNFFTVIERAEPIINIHTFGIYSHDYLL</sequence>
<dbReference type="SUPFAM" id="SSF56317">
    <property type="entry name" value="Carbon-nitrogen hydrolase"/>
    <property type="match status" value="1"/>
</dbReference>
<evidence type="ECO:0000313" key="6">
    <source>
        <dbReference type="EMBL" id="CAB3360106.1"/>
    </source>
</evidence>
<keyword evidence="7" id="KW-1185">Reference proteome</keyword>
<dbReference type="InterPro" id="IPR036526">
    <property type="entry name" value="C-N_Hydrolase_sf"/>
</dbReference>
<reference evidence="6 7" key="1">
    <citation type="submission" date="2020-04" db="EMBL/GenBank/DDBJ databases">
        <authorList>
            <person name="Alioto T."/>
            <person name="Alioto T."/>
            <person name="Gomez Garrido J."/>
        </authorList>
    </citation>
    <scope>NUCLEOTIDE SEQUENCE [LARGE SCALE GENOMIC DNA]</scope>
</reference>
<feature type="compositionally biased region" description="Polar residues" evidence="3">
    <location>
        <begin position="294"/>
        <end position="304"/>
    </location>
</feature>
<organism evidence="6 7">
    <name type="scientific">Cloeon dipterum</name>
    <dbReference type="NCBI Taxonomy" id="197152"/>
    <lineage>
        <taxon>Eukaryota</taxon>
        <taxon>Metazoa</taxon>
        <taxon>Ecdysozoa</taxon>
        <taxon>Arthropoda</taxon>
        <taxon>Hexapoda</taxon>
        <taxon>Insecta</taxon>
        <taxon>Pterygota</taxon>
        <taxon>Palaeoptera</taxon>
        <taxon>Ephemeroptera</taxon>
        <taxon>Pisciforma</taxon>
        <taxon>Baetidae</taxon>
        <taxon>Cloeon</taxon>
    </lineage>
</organism>
<dbReference type="InterPro" id="IPR040154">
    <property type="entry name" value="Biotinidase/VNN"/>
</dbReference>
<feature type="region of interest" description="Disordered" evidence="3">
    <location>
        <begin position="294"/>
        <end position="313"/>
    </location>
</feature>
<dbReference type="OrthoDB" id="10250282at2759"/>
<comment type="caution">
    <text evidence="6">The sequence shown here is derived from an EMBL/GenBank/DDBJ whole genome shotgun (WGS) entry which is preliminary data.</text>
</comment>
<evidence type="ECO:0000259" key="5">
    <source>
        <dbReference type="PROSITE" id="PS50263"/>
    </source>
</evidence>
<feature type="chain" id="PRO_5035851597" description="CN hydrolase domain-containing protein" evidence="4">
    <location>
        <begin position="22"/>
        <end position="489"/>
    </location>
</feature>
<feature type="signal peptide" evidence="4">
    <location>
        <begin position="1"/>
        <end position="21"/>
    </location>
</feature>
<proteinExistence type="inferred from homology"/>
<feature type="domain" description="CN hydrolase" evidence="5">
    <location>
        <begin position="22"/>
        <end position="293"/>
    </location>
</feature>
<evidence type="ECO:0000256" key="2">
    <source>
        <dbReference type="ARBA" id="ARBA00022801"/>
    </source>
</evidence>
<dbReference type="Proteomes" id="UP000494165">
    <property type="component" value="Unassembled WGS sequence"/>
</dbReference>
<gene>
    <name evidence="6" type="ORF">CLODIP_2_CD08032</name>
</gene>
<dbReference type="AlphaFoldDB" id="A0A8S1BUS1"/>
<dbReference type="Pfam" id="PF19018">
    <property type="entry name" value="Vanin_C"/>
    <property type="match status" value="1"/>
</dbReference>
<comment type="similarity">
    <text evidence="1">Belongs to the carbon-nitrogen hydrolase superfamily. BTD/VNN family.</text>
</comment>
<name>A0A8S1BUS1_9INSE</name>
<dbReference type="Pfam" id="PF00795">
    <property type="entry name" value="CN_hydrolase"/>
    <property type="match status" value="1"/>
</dbReference>
<dbReference type="Gene3D" id="3.60.110.10">
    <property type="entry name" value="Carbon-nitrogen hydrolase"/>
    <property type="match status" value="1"/>
</dbReference>
<dbReference type="InterPro" id="IPR043957">
    <property type="entry name" value="Vanin_C"/>
</dbReference>
<keyword evidence="2" id="KW-0378">Hydrolase</keyword>
<dbReference type="PROSITE" id="PS50263">
    <property type="entry name" value="CN_HYDROLASE"/>
    <property type="match status" value="1"/>
</dbReference>
<dbReference type="PANTHER" id="PTHR10609:SF14">
    <property type="entry name" value="BIOTINIDASE"/>
    <property type="match status" value="1"/>
</dbReference>
<accession>A0A8S1BUS1</accession>
<evidence type="ECO:0000313" key="7">
    <source>
        <dbReference type="Proteomes" id="UP000494165"/>
    </source>
</evidence>
<evidence type="ECO:0000256" key="3">
    <source>
        <dbReference type="SAM" id="MobiDB-lite"/>
    </source>
</evidence>
<dbReference type="InterPro" id="IPR003010">
    <property type="entry name" value="C-N_Hydrolase"/>
</dbReference>
<evidence type="ECO:0000256" key="4">
    <source>
        <dbReference type="SAM" id="SignalP"/>
    </source>
</evidence>
<dbReference type="PANTHER" id="PTHR10609">
    <property type="entry name" value="BIOTINIDASE-RELATED"/>
    <property type="match status" value="1"/>
</dbReference>
<evidence type="ECO:0000256" key="1">
    <source>
        <dbReference type="ARBA" id="ARBA00008225"/>
    </source>
</evidence>
<protein>
    <recommendedName>
        <fullName evidence="5">CN hydrolase domain-containing protein</fullName>
    </recommendedName>
</protein>